<keyword evidence="5" id="KW-1185">Reference proteome</keyword>
<evidence type="ECO:0000256" key="3">
    <source>
        <dbReference type="SAM" id="MobiDB-lite"/>
    </source>
</evidence>
<evidence type="ECO:0000313" key="4">
    <source>
        <dbReference type="EMBL" id="MBP2318315.1"/>
    </source>
</evidence>
<gene>
    <name evidence="4" type="ORF">JOF45_001334</name>
</gene>
<organism evidence="4 5">
    <name type="scientific">Nesterenkonia lacusekhoensis</name>
    <dbReference type="NCBI Taxonomy" id="150832"/>
    <lineage>
        <taxon>Bacteria</taxon>
        <taxon>Bacillati</taxon>
        <taxon>Actinomycetota</taxon>
        <taxon>Actinomycetes</taxon>
        <taxon>Micrococcales</taxon>
        <taxon>Micrococcaceae</taxon>
        <taxon>Nesterenkonia</taxon>
    </lineage>
</organism>
<dbReference type="PANTHER" id="PTHR30135">
    <property type="entry name" value="UNCHARACTERIZED PROTEIN YVCK-RELATED"/>
    <property type="match status" value="1"/>
</dbReference>
<evidence type="ECO:0000256" key="2">
    <source>
        <dbReference type="HAMAP-Rule" id="MF_00973"/>
    </source>
</evidence>
<comment type="function">
    <text evidence="2">Required for morphogenesis under gluconeogenic growth conditions.</text>
</comment>
<accession>A0ABS4T1J4</accession>
<keyword evidence="1 2" id="KW-0963">Cytoplasm</keyword>
<protein>
    <recommendedName>
        <fullName evidence="2">Putative gluconeogenesis factor</fullName>
    </recommendedName>
</protein>
<sequence length="330" mass="35970">MKKSVFRVAALGGGHGLSATLAALRIIAAEHLTAIVTVADDGGSSGRIRQDMDVLPPGDLRMALAALCDDTEWGRTWAQVMQHRFRSRDGVTGSLDDHAMGNLLIVALWELIGDPVDGLRWAGALLGARGQVLPMSRQPLTMSGLVHPPVHERTEPGEEDGAPVRIGSQVELAKAGRMGRLSDVEIHPAQAQACVEAVSAIELSDWVVFGPGSWYTSVLPHLLLEDMRTALYETEAKRCIVMNLIAETDETAGMSPADHLRVLHHYAPQIRIDRVLADPESVKQSEREEFQEVAAQIGAQVVYQEVRSTDRPDVHDPLRLAMALHEVFNS</sequence>
<name>A0ABS4T1J4_9MICC</name>
<dbReference type="Gene3D" id="3.40.50.10680">
    <property type="entry name" value="CofD-like domains"/>
    <property type="match status" value="1"/>
</dbReference>
<dbReference type="InterPro" id="IPR002882">
    <property type="entry name" value="CofD"/>
</dbReference>
<comment type="caution">
    <text evidence="4">The sequence shown here is derived from an EMBL/GenBank/DDBJ whole genome shotgun (WGS) entry which is preliminary data.</text>
</comment>
<dbReference type="InterPro" id="IPR010119">
    <property type="entry name" value="Gluconeogen_factor"/>
</dbReference>
<evidence type="ECO:0000256" key="1">
    <source>
        <dbReference type="ARBA" id="ARBA00022490"/>
    </source>
</evidence>
<dbReference type="SUPFAM" id="SSF142338">
    <property type="entry name" value="CofD-like"/>
    <property type="match status" value="1"/>
</dbReference>
<dbReference type="Proteomes" id="UP001519331">
    <property type="component" value="Unassembled WGS sequence"/>
</dbReference>
<comment type="subcellular location">
    <subcellularLocation>
        <location evidence="2">Cytoplasm</location>
    </subcellularLocation>
</comment>
<dbReference type="Pfam" id="PF01933">
    <property type="entry name" value="CofD"/>
    <property type="match status" value="1"/>
</dbReference>
<dbReference type="CDD" id="cd07187">
    <property type="entry name" value="YvcK_like"/>
    <property type="match status" value="1"/>
</dbReference>
<comment type="similarity">
    <text evidence="2">Belongs to the gluconeogenesis factor family.</text>
</comment>
<dbReference type="InterPro" id="IPR038136">
    <property type="entry name" value="CofD-like_dom_sf"/>
</dbReference>
<dbReference type="HAMAP" id="MF_00973">
    <property type="entry name" value="Gluconeogen_factor"/>
    <property type="match status" value="1"/>
</dbReference>
<proteinExistence type="inferred from homology"/>
<dbReference type="NCBIfam" id="TIGR01826">
    <property type="entry name" value="CofD_related"/>
    <property type="match status" value="1"/>
</dbReference>
<dbReference type="PANTHER" id="PTHR30135:SF3">
    <property type="entry name" value="GLUCONEOGENESIS FACTOR-RELATED"/>
    <property type="match status" value="1"/>
</dbReference>
<dbReference type="EMBL" id="JAGINX010000001">
    <property type="protein sequence ID" value="MBP2318315.1"/>
    <property type="molecule type" value="Genomic_DNA"/>
</dbReference>
<feature type="region of interest" description="Disordered" evidence="3">
    <location>
        <begin position="143"/>
        <end position="162"/>
    </location>
</feature>
<reference evidence="4 5" key="1">
    <citation type="submission" date="2021-03" db="EMBL/GenBank/DDBJ databases">
        <title>Sequencing the genomes of 1000 actinobacteria strains.</title>
        <authorList>
            <person name="Klenk H.-P."/>
        </authorList>
    </citation>
    <scope>NUCLEOTIDE SEQUENCE [LARGE SCALE GENOMIC DNA]</scope>
    <source>
        <strain evidence="4 5">DSM 12544</strain>
    </source>
</reference>
<dbReference type="RefSeq" id="WP_210048668.1">
    <property type="nucleotide sequence ID" value="NZ_JAGINX010000001.1"/>
</dbReference>
<evidence type="ECO:0000313" key="5">
    <source>
        <dbReference type="Proteomes" id="UP001519331"/>
    </source>
</evidence>